<name>A0A1G7HDW3_9SPHI</name>
<dbReference type="PROSITE" id="PS51257">
    <property type="entry name" value="PROKAR_LIPOPROTEIN"/>
    <property type="match status" value="1"/>
</dbReference>
<reference evidence="4 5" key="1">
    <citation type="submission" date="2016-10" db="EMBL/GenBank/DDBJ databases">
        <authorList>
            <person name="de Groot N.N."/>
        </authorList>
    </citation>
    <scope>NUCLEOTIDE SEQUENCE [LARGE SCALE GENOMIC DNA]</scope>
    <source>
        <strain evidence="4 5">47C3B</strain>
    </source>
</reference>
<evidence type="ECO:0000256" key="1">
    <source>
        <dbReference type="SAM" id="MobiDB-lite"/>
    </source>
</evidence>
<dbReference type="PANTHER" id="PTHR38593">
    <property type="entry name" value="BLR2558 PROTEIN"/>
    <property type="match status" value="1"/>
</dbReference>
<dbReference type="Gene3D" id="1.20.1260.10">
    <property type="match status" value="1"/>
</dbReference>
<evidence type="ECO:0000313" key="5">
    <source>
        <dbReference type="Proteomes" id="UP000199072"/>
    </source>
</evidence>
<dbReference type="InterPro" id="IPR012347">
    <property type="entry name" value="Ferritin-like"/>
</dbReference>
<feature type="signal peptide" evidence="2">
    <location>
        <begin position="1"/>
        <end position="19"/>
    </location>
</feature>
<dbReference type="STRING" id="1391627.SAMN05216464_111182"/>
<feature type="region of interest" description="Disordered" evidence="1">
    <location>
        <begin position="23"/>
        <end position="45"/>
    </location>
</feature>
<dbReference type="InterPro" id="IPR025419">
    <property type="entry name" value="DUF4142"/>
</dbReference>
<dbReference type="EMBL" id="FNAI01000011">
    <property type="protein sequence ID" value="SDE98536.1"/>
    <property type="molecule type" value="Genomic_DNA"/>
</dbReference>
<accession>A0A1G7HDW3</accession>
<dbReference type="Proteomes" id="UP000199072">
    <property type="component" value="Unassembled WGS sequence"/>
</dbReference>
<organism evidence="4 5">
    <name type="scientific">Mucilaginibacter pineti</name>
    <dbReference type="NCBI Taxonomy" id="1391627"/>
    <lineage>
        <taxon>Bacteria</taxon>
        <taxon>Pseudomonadati</taxon>
        <taxon>Bacteroidota</taxon>
        <taxon>Sphingobacteriia</taxon>
        <taxon>Sphingobacteriales</taxon>
        <taxon>Sphingobacteriaceae</taxon>
        <taxon>Mucilaginibacter</taxon>
    </lineage>
</organism>
<dbReference type="AlphaFoldDB" id="A0A1G7HDW3"/>
<keyword evidence="2" id="KW-0732">Signal</keyword>
<dbReference type="RefSeq" id="WP_091152579.1">
    <property type="nucleotide sequence ID" value="NZ_FNAI01000011.1"/>
</dbReference>
<dbReference type="PANTHER" id="PTHR38593:SF1">
    <property type="entry name" value="BLR2558 PROTEIN"/>
    <property type="match status" value="1"/>
</dbReference>
<dbReference type="Pfam" id="PF13628">
    <property type="entry name" value="DUF4142"/>
    <property type="match status" value="1"/>
</dbReference>
<evidence type="ECO:0000256" key="2">
    <source>
        <dbReference type="SAM" id="SignalP"/>
    </source>
</evidence>
<feature type="compositionally biased region" description="Low complexity" evidence="1">
    <location>
        <begin position="29"/>
        <end position="38"/>
    </location>
</feature>
<dbReference type="OrthoDB" id="883203at2"/>
<protein>
    <submittedName>
        <fullName evidence="4">Putative membrane protein</fullName>
    </submittedName>
</protein>
<evidence type="ECO:0000259" key="3">
    <source>
        <dbReference type="Pfam" id="PF13628"/>
    </source>
</evidence>
<proteinExistence type="predicted"/>
<feature type="chain" id="PRO_5011741231" evidence="2">
    <location>
        <begin position="20"/>
        <end position="193"/>
    </location>
</feature>
<keyword evidence="5" id="KW-1185">Reference proteome</keyword>
<gene>
    <name evidence="4" type="ORF">SAMN05216464_111182</name>
</gene>
<sequence length="193" mass="20631">MKKLMYISLIAGVACMVQACSGNKDSKASADSANTAKADTAKKDSSASAVDKDDAKFAVAAANGGMAEVELGTLAQQKAANQKVKDFGGMMVSDHSKANEEMKALAKSKGIILPATIDSDEQKVKDNLSSKSGADFDKAYVDNMIEDHKNDIKEFEDATKNLKDPDLKAFAVKTLPTLKMHLDAIQKIHDSMK</sequence>
<feature type="domain" description="DUF4142" evidence="3">
    <location>
        <begin position="53"/>
        <end position="188"/>
    </location>
</feature>
<evidence type="ECO:0000313" key="4">
    <source>
        <dbReference type="EMBL" id="SDE98536.1"/>
    </source>
</evidence>